<sequence>MTSRVPRVLLTNDDGPPGPESPYVYGLYQHLTKDLGWDVKVVLPSSQKSWIGKAYHIHEVINGRFYYPRGPDGEGELSEQSRPLREGETAEWILLDGTPATCSNIGLNNLYHGEIDLVISGPNFGRNSSAAFALSSGTIGAAMSASLCRTRAIALSYGTVLNPVPPELHAPAHVLATKILAYLLANWGADTDGGLRGGEVDLYNVNVPMVTDLLSDAGLPICWTTIWRNAYGRLFKAHRDERAAEDAAQVVSGAGPDSQAEGKKARALGGVEEAQPEEAGRLSFRWAPDMTGLINPQLSTLPVGSDGWAIRKGWASVTPIRASFAEPTSEPVTDIEEKIWKMKL</sequence>
<dbReference type="PANTHER" id="PTHR47551:SF1">
    <property type="entry name" value="TUBULIN--TYROSINE LIGASE PBY1-RELATED"/>
    <property type="match status" value="1"/>
</dbReference>
<accession>A0ABQ8KD54</accession>
<dbReference type="NCBIfam" id="TIGR00087">
    <property type="entry name" value="surE"/>
    <property type="match status" value="1"/>
</dbReference>
<proteinExistence type="predicted"/>
<organism evidence="3 4">
    <name type="scientific">Rhodofomes roseus</name>
    <dbReference type="NCBI Taxonomy" id="34475"/>
    <lineage>
        <taxon>Eukaryota</taxon>
        <taxon>Fungi</taxon>
        <taxon>Dikarya</taxon>
        <taxon>Basidiomycota</taxon>
        <taxon>Agaricomycotina</taxon>
        <taxon>Agaricomycetes</taxon>
        <taxon>Polyporales</taxon>
        <taxon>Rhodofomes</taxon>
    </lineage>
</organism>
<dbReference type="PANTHER" id="PTHR47551">
    <property type="entry name" value="TUBULIN--TYROSINE LIGASE PBY1-RELATED"/>
    <property type="match status" value="1"/>
</dbReference>
<evidence type="ECO:0000313" key="3">
    <source>
        <dbReference type="EMBL" id="KAH9835579.1"/>
    </source>
</evidence>
<dbReference type="InterPro" id="IPR027746">
    <property type="entry name" value="TTL"/>
</dbReference>
<comment type="caution">
    <text evidence="3">The sequence shown here is derived from an EMBL/GenBank/DDBJ whole genome shotgun (WGS) entry which is preliminary data.</text>
</comment>
<dbReference type="Proteomes" id="UP000814176">
    <property type="component" value="Unassembled WGS sequence"/>
</dbReference>
<protein>
    <submittedName>
        <fullName evidence="3">Sure-like protein</fullName>
    </submittedName>
</protein>
<reference evidence="3 4" key="1">
    <citation type="journal article" date="2021" name="Environ. Microbiol.">
        <title>Gene family expansions and transcriptome signatures uncover fungal adaptations to wood decay.</title>
        <authorList>
            <person name="Hage H."/>
            <person name="Miyauchi S."/>
            <person name="Viragh M."/>
            <person name="Drula E."/>
            <person name="Min B."/>
            <person name="Chaduli D."/>
            <person name="Navarro D."/>
            <person name="Favel A."/>
            <person name="Norest M."/>
            <person name="Lesage-Meessen L."/>
            <person name="Balint B."/>
            <person name="Merenyi Z."/>
            <person name="de Eugenio L."/>
            <person name="Morin E."/>
            <person name="Martinez A.T."/>
            <person name="Baldrian P."/>
            <person name="Stursova M."/>
            <person name="Martinez M.J."/>
            <person name="Novotny C."/>
            <person name="Magnuson J.K."/>
            <person name="Spatafora J.W."/>
            <person name="Maurice S."/>
            <person name="Pangilinan J."/>
            <person name="Andreopoulos W."/>
            <person name="LaButti K."/>
            <person name="Hundley H."/>
            <person name="Na H."/>
            <person name="Kuo A."/>
            <person name="Barry K."/>
            <person name="Lipzen A."/>
            <person name="Henrissat B."/>
            <person name="Riley R."/>
            <person name="Ahrendt S."/>
            <person name="Nagy L.G."/>
            <person name="Grigoriev I.V."/>
            <person name="Martin F."/>
            <person name="Rosso M.N."/>
        </authorList>
    </citation>
    <scope>NUCLEOTIDE SEQUENCE [LARGE SCALE GENOMIC DNA]</scope>
    <source>
        <strain evidence="3 4">CIRM-BRFM 1785</strain>
    </source>
</reference>
<dbReference type="EMBL" id="JADCUA010000012">
    <property type="protein sequence ID" value="KAH9835579.1"/>
    <property type="molecule type" value="Genomic_DNA"/>
</dbReference>
<dbReference type="InterPro" id="IPR036523">
    <property type="entry name" value="SurE-like_sf"/>
</dbReference>
<dbReference type="SUPFAM" id="SSF64167">
    <property type="entry name" value="SurE-like"/>
    <property type="match status" value="1"/>
</dbReference>
<keyword evidence="4" id="KW-1185">Reference proteome</keyword>
<dbReference type="RefSeq" id="XP_047777956.1">
    <property type="nucleotide sequence ID" value="XM_047923935.1"/>
</dbReference>
<feature type="region of interest" description="Disordered" evidence="1">
    <location>
        <begin position="251"/>
        <end position="272"/>
    </location>
</feature>
<dbReference type="InterPro" id="IPR002828">
    <property type="entry name" value="SurE-like_Pase/nucleotidase"/>
</dbReference>
<gene>
    <name evidence="3" type="ORF">C8Q71DRAFT_762663</name>
</gene>
<name>A0ABQ8KD54_9APHY</name>
<feature type="domain" description="Survival protein SurE-like phosphatase/nucleotidase" evidence="2">
    <location>
        <begin position="8"/>
        <end position="231"/>
    </location>
</feature>
<dbReference type="Pfam" id="PF01975">
    <property type="entry name" value="SurE"/>
    <property type="match status" value="1"/>
</dbReference>
<dbReference type="Gene3D" id="3.40.1210.10">
    <property type="entry name" value="Survival protein SurE-like phosphatase/nucleotidase"/>
    <property type="match status" value="1"/>
</dbReference>
<evidence type="ECO:0000256" key="1">
    <source>
        <dbReference type="SAM" id="MobiDB-lite"/>
    </source>
</evidence>
<evidence type="ECO:0000313" key="4">
    <source>
        <dbReference type="Proteomes" id="UP000814176"/>
    </source>
</evidence>
<dbReference type="GeneID" id="72004667"/>
<evidence type="ECO:0000259" key="2">
    <source>
        <dbReference type="Pfam" id="PF01975"/>
    </source>
</evidence>